<evidence type="ECO:0000313" key="1">
    <source>
        <dbReference type="EMBL" id="PBK61362.1"/>
    </source>
</evidence>
<dbReference type="Proteomes" id="UP000218334">
    <property type="component" value="Unassembled WGS sequence"/>
</dbReference>
<dbReference type="EMBL" id="KZ293476">
    <property type="protein sequence ID" value="PBK61362.1"/>
    <property type="molecule type" value="Genomic_DNA"/>
</dbReference>
<sequence length="115" mass="13221">MPLTTEAPAVKSREFLIVTIAREGRSMFVSRADAADYSNFRDIVVAQIPGVTRDEIVLETKDLYVCEGKYVEILPKYWSNIHDAVDNIRVLLIEGNQDPTYIMRRWRKTEIPSFG</sequence>
<name>A0A2H3B2T0_9AGAR</name>
<organism evidence="1 2">
    <name type="scientific">Armillaria solidipes</name>
    <dbReference type="NCBI Taxonomy" id="1076256"/>
    <lineage>
        <taxon>Eukaryota</taxon>
        <taxon>Fungi</taxon>
        <taxon>Dikarya</taxon>
        <taxon>Basidiomycota</taxon>
        <taxon>Agaricomycotina</taxon>
        <taxon>Agaricomycetes</taxon>
        <taxon>Agaricomycetidae</taxon>
        <taxon>Agaricales</taxon>
        <taxon>Marasmiineae</taxon>
        <taxon>Physalacriaceae</taxon>
        <taxon>Armillaria</taxon>
    </lineage>
</organism>
<reference evidence="2" key="1">
    <citation type="journal article" date="2017" name="Nat. Ecol. Evol.">
        <title>Genome expansion and lineage-specific genetic innovations in the forest pathogenic fungi Armillaria.</title>
        <authorList>
            <person name="Sipos G."/>
            <person name="Prasanna A.N."/>
            <person name="Walter M.C."/>
            <person name="O'Connor E."/>
            <person name="Balint B."/>
            <person name="Krizsan K."/>
            <person name="Kiss B."/>
            <person name="Hess J."/>
            <person name="Varga T."/>
            <person name="Slot J."/>
            <person name="Riley R."/>
            <person name="Boka B."/>
            <person name="Rigling D."/>
            <person name="Barry K."/>
            <person name="Lee J."/>
            <person name="Mihaltcheva S."/>
            <person name="LaButti K."/>
            <person name="Lipzen A."/>
            <person name="Waldron R."/>
            <person name="Moloney N.M."/>
            <person name="Sperisen C."/>
            <person name="Kredics L."/>
            <person name="Vagvoelgyi C."/>
            <person name="Patrignani A."/>
            <person name="Fitzpatrick D."/>
            <person name="Nagy I."/>
            <person name="Doyle S."/>
            <person name="Anderson J.B."/>
            <person name="Grigoriev I.V."/>
            <person name="Gueldener U."/>
            <person name="Muensterkoetter M."/>
            <person name="Nagy L.G."/>
        </authorList>
    </citation>
    <scope>NUCLEOTIDE SEQUENCE [LARGE SCALE GENOMIC DNA]</scope>
    <source>
        <strain evidence="2">28-4</strain>
    </source>
</reference>
<evidence type="ECO:0000313" key="2">
    <source>
        <dbReference type="Proteomes" id="UP000218334"/>
    </source>
</evidence>
<gene>
    <name evidence="1" type="ORF">ARMSODRAFT_981518</name>
</gene>
<proteinExistence type="predicted"/>
<keyword evidence="2" id="KW-1185">Reference proteome</keyword>
<protein>
    <submittedName>
        <fullName evidence="1">Uncharacterized protein</fullName>
    </submittedName>
</protein>
<accession>A0A2H3B2T0</accession>
<dbReference type="AlphaFoldDB" id="A0A2H3B2T0"/>